<feature type="non-terminal residue" evidence="1">
    <location>
        <position position="1"/>
    </location>
</feature>
<reference evidence="1 2" key="1">
    <citation type="submission" date="2019-01" db="EMBL/GenBank/DDBJ databases">
        <authorList>
            <person name="Alioto T."/>
            <person name="Alioto T."/>
        </authorList>
    </citation>
    <scope>NUCLEOTIDE SEQUENCE [LARGE SCALE GENOMIC DNA]</scope>
</reference>
<accession>A0A485P5X6</accession>
<proteinExistence type="predicted"/>
<sequence>TGHLLRARLLDDLAYDAWSARLGVLVAVRQHSLLLSVYVSVELGGSLELLFTWKL</sequence>
<protein>
    <submittedName>
        <fullName evidence="1">Uncharacterized protein</fullName>
    </submittedName>
</protein>
<evidence type="ECO:0000313" key="2">
    <source>
        <dbReference type="Proteomes" id="UP000386466"/>
    </source>
</evidence>
<dbReference type="EMBL" id="CAAGRJ010029748">
    <property type="protein sequence ID" value="VFV41120.1"/>
    <property type="molecule type" value="Genomic_DNA"/>
</dbReference>
<organism evidence="1 2">
    <name type="scientific">Lynx pardinus</name>
    <name type="common">Iberian lynx</name>
    <name type="synonym">Felis pardina</name>
    <dbReference type="NCBI Taxonomy" id="191816"/>
    <lineage>
        <taxon>Eukaryota</taxon>
        <taxon>Metazoa</taxon>
        <taxon>Chordata</taxon>
        <taxon>Craniata</taxon>
        <taxon>Vertebrata</taxon>
        <taxon>Euteleostomi</taxon>
        <taxon>Mammalia</taxon>
        <taxon>Eutheria</taxon>
        <taxon>Laurasiatheria</taxon>
        <taxon>Carnivora</taxon>
        <taxon>Feliformia</taxon>
        <taxon>Felidae</taxon>
        <taxon>Felinae</taxon>
        <taxon>Lynx</taxon>
    </lineage>
</organism>
<gene>
    <name evidence="1" type="ORF">LYPA_23C006200</name>
</gene>
<dbReference type="AlphaFoldDB" id="A0A485P5X6"/>
<dbReference type="Proteomes" id="UP000386466">
    <property type="component" value="Unassembled WGS sequence"/>
</dbReference>
<keyword evidence="2" id="KW-1185">Reference proteome</keyword>
<name>A0A485P5X6_LYNPA</name>
<evidence type="ECO:0000313" key="1">
    <source>
        <dbReference type="EMBL" id="VFV41120.1"/>
    </source>
</evidence>